<feature type="domain" description="T6SS Phospholipase effector Tle1-like catalytic" evidence="2">
    <location>
        <begin position="25"/>
        <end position="261"/>
    </location>
</feature>
<evidence type="ECO:0000313" key="3">
    <source>
        <dbReference type="EMBL" id="KAF8428062.1"/>
    </source>
</evidence>
<evidence type="ECO:0000259" key="2">
    <source>
        <dbReference type="Pfam" id="PF09994"/>
    </source>
</evidence>
<reference evidence="3" key="2">
    <citation type="journal article" date="2020" name="Nat. Commun.">
        <title>Large-scale genome sequencing of mycorrhizal fungi provides insights into the early evolution of symbiotic traits.</title>
        <authorList>
            <person name="Miyauchi S."/>
            <person name="Kiss E."/>
            <person name="Kuo A."/>
            <person name="Drula E."/>
            <person name="Kohler A."/>
            <person name="Sanchez-Garcia M."/>
            <person name="Morin E."/>
            <person name="Andreopoulos B."/>
            <person name="Barry K.W."/>
            <person name="Bonito G."/>
            <person name="Buee M."/>
            <person name="Carver A."/>
            <person name="Chen C."/>
            <person name="Cichocki N."/>
            <person name="Clum A."/>
            <person name="Culley D."/>
            <person name="Crous P.W."/>
            <person name="Fauchery L."/>
            <person name="Girlanda M."/>
            <person name="Hayes R.D."/>
            <person name="Keri Z."/>
            <person name="LaButti K."/>
            <person name="Lipzen A."/>
            <person name="Lombard V."/>
            <person name="Magnuson J."/>
            <person name="Maillard F."/>
            <person name="Murat C."/>
            <person name="Nolan M."/>
            <person name="Ohm R.A."/>
            <person name="Pangilinan J."/>
            <person name="Pereira M.F."/>
            <person name="Perotto S."/>
            <person name="Peter M."/>
            <person name="Pfister S."/>
            <person name="Riley R."/>
            <person name="Sitrit Y."/>
            <person name="Stielow J.B."/>
            <person name="Szollosi G."/>
            <person name="Zifcakova L."/>
            <person name="Stursova M."/>
            <person name="Spatafora J.W."/>
            <person name="Tedersoo L."/>
            <person name="Vaario L.M."/>
            <person name="Yamada A."/>
            <person name="Yan M."/>
            <person name="Wang P."/>
            <person name="Xu J."/>
            <person name="Bruns T."/>
            <person name="Baldrian P."/>
            <person name="Vilgalys R."/>
            <person name="Dunand C."/>
            <person name="Henrissat B."/>
            <person name="Grigoriev I.V."/>
            <person name="Hibbett D."/>
            <person name="Nagy L.G."/>
            <person name="Martin F.M."/>
        </authorList>
    </citation>
    <scope>NUCLEOTIDE SEQUENCE</scope>
    <source>
        <strain evidence="3">BED1</strain>
    </source>
</reference>
<accession>A0AAD4BGW0</accession>
<protein>
    <recommendedName>
        <fullName evidence="2">T6SS Phospholipase effector Tle1-like catalytic domain-containing protein</fullName>
    </recommendedName>
</protein>
<organism evidence="3 4">
    <name type="scientific">Boletus edulis BED1</name>
    <dbReference type="NCBI Taxonomy" id="1328754"/>
    <lineage>
        <taxon>Eukaryota</taxon>
        <taxon>Fungi</taxon>
        <taxon>Dikarya</taxon>
        <taxon>Basidiomycota</taxon>
        <taxon>Agaricomycotina</taxon>
        <taxon>Agaricomycetes</taxon>
        <taxon>Agaricomycetidae</taxon>
        <taxon>Boletales</taxon>
        <taxon>Boletineae</taxon>
        <taxon>Boletaceae</taxon>
        <taxon>Boletoideae</taxon>
        <taxon>Boletus</taxon>
    </lineage>
</organism>
<feature type="region of interest" description="Disordered" evidence="1">
    <location>
        <begin position="1"/>
        <end position="23"/>
    </location>
</feature>
<dbReference type="AlphaFoldDB" id="A0AAD4BGW0"/>
<comment type="caution">
    <text evidence="3">The sequence shown here is derived from an EMBL/GenBank/DDBJ whole genome shotgun (WGS) entry which is preliminary data.</text>
</comment>
<keyword evidence="4" id="KW-1185">Reference proteome</keyword>
<dbReference type="EMBL" id="WHUW01000075">
    <property type="protein sequence ID" value="KAF8428062.1"/>
    <property type="molecule type" value="Genomic_DNA"/>
</dbReference>
<dbReference type="PANTHER" id="PTHR33840">
    <property type="match status" value="1"/>
</dbReference>
<dbReference type="InterPro" id="IPR018712">
    <property type="entry name" value="Tle1-like_cat"/>
</dbReference>
<proteinExistence type="predicted"/>
<dbReference type="SUPFAM" id="SSF53474">
    <property type="entry name" value="alpha/beta-Hydrolases"/>
    <property type="match status" value="1"/>
</dbReference>
<name>A0AAD4BGW0_BOLED</name>
<evidence type="ECO:0000256" key="1">
    <source>
        <dbReference type="SAM" id="MobiDB-lite"/>
    </source>
</evidence>
<gene>
    <name evidence="3" type="ORF">L210DRAFT_3614883</name>
</gene>
<dbReference type="InterPro" id="IPR029058">
    <property type="entry name" value="AB_hydrolase_fold"/>
</dbReference>
<evidence type="ECO:0000313" key="4">
    <source>
        <dbReference type="Proteomes" id="UP001194468"/>
    </source>
</evidence>
<dbReference type="Proteomes" id="UP001194468">
    <property type="component" value="Unassembled WGS sequence"/>
</dbReference>
<reference evidence="3" key="1">
    <citation type="submission" date="2019-10" db="EMBL/GenBank/DDBJ databases">
        <authorList>
            <consortium name="DOE Joint Genome Institute"/>
            <person name="Kuo A."/>
            <person name="Miyauchi S."/>
            <person name="Kiss E."/>
            <person name="Drula E."/>
            <person name="Kohler A."/>
            <person name="Sanchez-Garcia M."/>
            <person name="Andreopoulos B."/>
            <person name="Barry K.W."/>
            <person name="Bonito G."/>
            <person name="Buee M."/>
            <person name="Carver A."/>
            <person name="Chen C."/>
            <person name="Cichocki N."/>
            <person name="Clum A."/>
            <person name="Culley D."/>
            <person name="Crous P.W."/>
            <person name="Fauchery L."/>
            <person name="Girlanda M."/>
            <person name="Hayes R."/>
            <person name="Keri Z."/>
            <person name="LaButti K."/>
            <person name="Lipzen A."/>
            <person name="Lombard V."/>
            <person name="Magnuson J."/>
            <person name="Maillard F."/>
            <person name="Morin E."/>
            <person name="Murat C."/>
            <person name="Nolan M."/>
            <person name="Ohm R."/>
            <person name="Pangilinan J."/>
            <person name="Pereira M."/>
            <person name="Perotto S."/>
            <person name="Peter M."/>
            <person name="Riley R."/>
            <person name="Sitrit Y."/>
            <person name="Stielow B."/>
            <person name="Szollosi G."/>
            <person name="Zifcakova L."/>
            <person name="Stursova M."/>
            <person name="Spatafora J.W."/>
            <person name="Tedersoo L."/>
            <person name="Vaario L.-M."/>
            <person name="Yamada A."/>
            <person name="Yan M."/>
            <person name="Wang P."/>
            <person name="Xu J."/>
            <person name="Bruns T."/>
            <person name="Baldrian P."/>
            <person name="Vilgalys R."/>
            <person name="Henrissat B."/>
            <person name="Grigoriev I.V."/>
            <person name="Hibbett D."/>
            <person name="Nagy L.G."/>
            <person name="Martin F.M."/>
        </authorList>
    </citation>
    <scope>NUCLEOTIDE SEQUENCE</scope>
    <source>
        <strain evidence="3">BED1</strain>
    </source>
</reference>
<dbReference type="PANTHER" id="PTHR33840:SF1">
    <property type="entry name" value="TLE1 PHOSPHOLIPASE DOMAIN-CONTAINING PROTEIN"/>
    <property type="match status" value="1"/>
</dbReference>
<sequence length="261" mass="29452">MATQEGSTRTSRTFQCPQHTSPSSRNLVVCIDGTSNQFGIKNTNIVELYSHITKSDKQLTYYSSGLGTIAKDRNLHKVIMASYRWLSDNYQDGDRIFLFGYSRGAYQVRALAGMIARVGLLLPGNNEQIPFAFELYSKTDDDDPSLARPASIISQPVTKESKKKAKYAELARTFQRTFCRSNVHVHFVGVWDTVSSVGLWRSRTLSCTTTSCEHICYFRHALALDERRVKFLPEYVYGGRSSCSDDGRIKEVWFAGCHADV</sequence>
<dbReference type="Pfam" id="PF09994">
    <property type="entry name" value="T6SS_Tle1-like_cat"/>
    <property type="match status" value="1"/>
</dbReference>